<dbReference type="Proteomes" id="UP000201519">
    <property type="component" value="Segment"/>
</dbReference>
<organism evidence="2 5">
    <name type="scientific">Acanthamoeba polyphaga mimivirus</name>
    <name type="common">APMV</name>
    <dbReference type="NCBI Taxonomy" id="212035"/>
    <lineage>
        <taxon>Viruses</taxon>
        <taxon>Varidnaviria</taxon>
        <taxon>Bamfordvirae</taxon>
        <taxon>Nucleocytoviricota</taxon>
        <taxon>Megaviricetes</taxon>
        <taxon>Imitervirales</taxon>
        <taxon>Mimiviridae</taxon>
        <taxon>Megamimivirinae</taxon>
        <taxon>Mimivirus</taxon>
        <taxon>Mimivirus bradfordmassiliense</taxon>
    </lineage>
</organism>
<dbReference type="GeneID" id="9924768"/>
<evidence type="ECO:0000313" key="7">
    <source>
        <dbReference type="Proteomes" id="UP000274448"/>
    </source>
</evidence>
<dbReference type="EMBL" id="KM982403">
    <property type="protein sequence ID" value="AKI80824.1"/>
    <property type="molecule type" value="Genomic_DNA"/>
</dbReference>
<accession>A0A0G2Y882</accession>
<dbReference type="EMBL" id="HQ336222">
    <property type="protein sequence ID" value="ADO18020.1"/>
    <property type="molecule type" value="Genomic_DNA"/>
</dbReference>
<dbReference type="EMBL" id="JN036606">
    <property type="protein sequence ID" value="AEJ34402.1"/>
    <property type="molecule type" value="Genomic_DNA"/>
</dbReference>
<evidence type="ECO:0000256" key="1">
    <source>
        <dbReference type="SAM" id="MobiDB-lite"/>
    </source>
</evidence>
<gene>
    <name evidence="2" type="primary">L168</name>
    <name evidence="3" type="ORF">MIMI_L168</name>
</gene>
<accession>E3VYX4</accession>
<sequence length="204" mass="24586">MNLCDLFDEIIIGIIDELSDRDKIKFMTTCSRFYYFIDKTKYFDIYDYNKISHLTFIEKIRNIKFYAVNDEIPSNTTHLILSDKYIGSLKNPLPNLKYIKLTNYQYLFLSKNILPHIEIDKNYKNPHIDSSRKEYFDETLIGLRPDCTFWRHNYNIKKSDNETNKITNNHTNKKINNNKKHQNNQKQIIQKNIKFPKILSKHKH</sequence>
<evidence type="ECO:0000313" key="5">
    <source>
        <dbReference type="Proteomes" id="UP000201519"/>
    </source>
</evidence>
<evidence type="ECO:0000313" key="2">
    <source>
        <dbReference type="EMBL" id="ADO18020.1"/>
    </source>
</evidence>
<name>A0A0G2Y882_MIMIV</name>
<reference evidence="3 6" key="1">
    <citation type="journal article" date="2011" name="Proc. Natl. Acad. Sci. U.S.A.">
        <title>Mimivirus shows dramatic genome reduction after intraamoebal culture.</title>
        <authorList>
            <person name="Boyer M."/>
            <person name="Azza S."/>
            <person name="Barrassi L."/>
            <person name="Klose T."/>
            <person name="Campocasso A."/>
            <person name="Pagnier I."/>
            <person name="Fournous G."/>
            <person name="Borg A."/>
            <person name="Robert C."/>
            <person name="Zhang X."/>
            <person name="Desnues C."/>
            <person name="Henrissat B."/>
            <person name="Rossmann M.G."/>
            <person name="La Scola B."/>
            <person name="Raoult D."/>
        </authorList>
    </citation>
    <scope>NUCLEOTIDE SEQUENCE [LARGE SCALE GENOMIC DNA]</scope>
    <source>
        <strain evidence="3">M4</strain>
    </source>
</reference>
<feature type="region of interest" description="Disordered" evidence="1">
    <location>
        <begin position="161"/>
        <end position="184"/>
    </location>
</feature>
<keyword evidence="5" id="KW-1185">Reference proteome</keyword>
<dbReference type="Proteomes" id="UP000274448">
    <property type="component" value="Segment"/>
</dbReference>
<protein>
    <submittedName>
        <fullName evidence="2">Putative F-box protein</fullName>
    </submittedName>
    <submittedName>
        <fullName evidence="3">Uncharacterized protein L168</fullName>
    </submittedName>
</protein>
<dbReference type="Proteomes" id="UP000240552">
    <property type="component" value="Segment"/>
</dbReference>
<dbReference type="RefSeq" id="YP_003986660.1">
    <property type="nucleotide sequence ID" value="NC_014649.1"/>
</dbReference>
<evidence type="ECO:0000313" key="4">
    <source>
        <dbReference type="EMBL" id="AKI80824.1"/>
    </source>
</evidence>
<reference evidence="4 7" key="3">
    <citation type="submission" date="2014-10" db="EMBL/GenBank/DDBJ databases">
        <title>Pan-genome analysis of Brazilian lineage A amoebal mimiviruses.</title>
        <authorList>
            <person name="Assis F.L."/>
            <person name="Abrahao J.S."/>
            <person name="Kroon E.G."/>
            <person name="Dornas F.P."/>
            <person name="Andrade K.R."/>
            <person name="Borato P.V.M."/>
            <person name="Pilotto M.R."/>
            <person name="Benamar S."/>
            <person name="LaScola B."/>
            <person name="Colson P."/>
        </authorList>
    </citation>
    <scope>NUCLEOTIDE SEQUENCE [LARGE SCALE GENOMIC DNA]</scope>
    <source>
        <strain evidence="4 7">Amazonia</strain>
    </source>
</reference>
<organismHost>
    <name type="scientific">Acanthamoeba polyphaga</name>
    <name type="common">Amoeba</name>
    <dbReference type="NCBI Taxonomy" id="5757"/>
</organismHost>
<dbReference type="KEGG" id="vg:9924768"/>
<proteinExistence type="predicted"/>
<evidence type="ECO:0000313" key="3">
    <source>
        <dbReference type="EMBL" id="AEJ34402.1"/>
    </source>
</evidence>
<reference evidence="2 5" key="2">
    <citation type="journal article" date="2011" name="Virol. J.">
        <title>Breaking the 1000-gene barrier for Mimivirus using ultra-deep genome and transcriptome sequencing.</title>
        <authorList>
            <person name="Legendre M."/>
            <person name="Santini S."/>
            <person name="Rico A."/>
            <person name="Abergel C."/>
            <person name="Claverie J.M."/>
        </authorList>
    </citation>
    <scope>NUCLEOTIDE SEQUENCE [LARGE SCALE GENOMIC DNA]</scope>
</reference>
<evidence type="ECO:0000313" key="6">
    <source>
        <dbReference type="Proteomes" id="UP000240552"/>
    </source>
</evidence>
<feature type="compositionally biased region" description="Basic residues" evidence="1">
    <location>
        <begin position="171"/>
        <end position="183"/>
    </location>
</feature>